<sequence>MSTVRGQRDAVIEAANISTHVHGQDQKRVDSAMRRVARRNDGFLDPNKVRTELANQYGLSVEPRVLSARYGHLRRAHIIERAGTIINRDSAGRNQGKPMWLYEDTNEAWLNTEDGDQS</sequence>
<dbReference type="EMBL" id="MN023180">
    <property type="protein sequence ID" value="QDH85841.1"/>
    <property type="molecule type" value="Genomic_DNA"/>
</dbReference>
<evidence type="ECO:0000313" key="2">
    <source>
        <dbReference type="Proteomes" id="UP000502837"/>
    </source>
</evidence>
<evidence type="ECO:0000313" key="1">
    <source>
        <dbReference type="EMBL" id="QDH85841.1"/>
    </source>
</evidence>
<protein>
    <submittedName>
        <fullName evidence="1">Uncharacterized protein</fullName>
    </submittedName>
</protein>
<proteinExistence type="predicted"/>
<reference evidence="1" key="1">
    <citation type="submission" date="2019-06" db="EMBL/GenBank/DDBJ databases">
        <title>DNA tandem repeats contribute to Brevibacterium aurantiacum phages genetic diversity.</title>
        <authorList>
            <person name="de Melo A.G."/>
            <person name="Rousseau G.M."/>
            <person name="Tremblay D.M."/>
            <person name="Labrie S.J."/>
            <person name="Moineau S."/>
        </authorList>
    </citation>
    <scope>NUCLEOTIDE SEQUENCE [LARGE SCALE GENOMIC DNA]</scope>
</reference>
<organism evidence="1 2">
    <name type="scientific">Brevibacterium phage AGM5</name>
    <dbReference type="NCBI Taxonomy" id="2591422"/>
    <lineage>
        <taxon>Viruses</taxon>
        <taxon>Duplodnaviria</taxon>
        <taxon>Heunggongvirae</taxon>
        <taxon>Uroviricota</taxon>
        <taxon>Caudoviricetes</taxon>
        <taxon>Agmunavirus</taxon>
        <taxon>Agmunavirus AGM1</taxon>
    </lineage>
</organism>
<dbReference type="Proteomes" id="UP000502837">
    <property type="component" value="Segment"/>
</dbReference>
<accession>A0A7D0GHG8</accession>
<gene>
    <name evidence="1" type="ORF">AGM5_0039</name>
</gene>
<name>A0A7D0GHG8_9CAUD</name>